<accession>A0ABP0UF81</accession>
<keyword evidence="1" id="KW-1133">Transmembrane helix</keyword>
<feature type="transmembrane region" description="Helical" evidence="1">
    <location>
        <begin position="24"/>
        <end position="45"/>
    </location>
</feature>
<dbReference type="EMBL" id="OZ019895">
    <property type="protein sequence ID" value="CAK9220061.1"/>
    <property type="molecule type" value="Genomic_DNA"/>
</dbReference>
<dbReference type="Proteomes" id="UP001497512">
    <property type="component" value="Chromosome 3"/>
</dbReference>
<keyword evidence="1" id="KW-0812">Transmembrane</keyword>
<sequence>MAMATNLSYHCWFGGAGLQETHPFHLFLMLLFLLVSLLFFFSLLFSSSSLSSSFFPS</sequence>
<gene>
    <name evidence="2" type="ORF">CSSPTR1EN2_LOCUS15130</name>
</gene>
<evidence type="ECO:0000256" key="1">
    <source>
        <dbReference type="SAM" id="Phobius"/>
    </source>
</evidence>
<protein>
    <submittedName>
        <fullName evidence="2">Uncharacterized protein</fullName>
    </submittedName>
</protein>
<evidence type="ECO:0000313" key="2">
    <source>
        <dbReference type="EMBL" id="CAK9220061.1"/>
    </source>
</evidence>
<evidence type="ECO:0000313" key="3">
    <source>
        <dbReference type="Proteomes" id="UP001497512"/>
    </source>
</evidence>
<proteinExistence type="predicted"/>
<keyword evidence="1" id="KW-0472">Membrane</keyword>
<organism evidence="2 3">
    <name type="scientific">Sphagnum troendelagicum</name>
    <dbReference type="NCBI Taxonomy" id="128251"/>
    <lineage>
        <taxon>Eukaryota</taxon>
        <taxon>Viridiplantae</taxon>
        <taxon>Streptophyta</taxon>
        <taxon>Embryophyta</taxon>
        <taxon>Bryophyta</taxon>
        <taxon>Sphagnophytina</taxon>
        <taxon>Sphagnopsida</taxon>
        <taxon>Sphagnales</taxon>
        <taxon>Sphagnaceae</taxon>
        <taxon>Sphagnum</taxon>
    </lineage>
</organism>
<reference evidence="2" key="1">
    <citation type="submission" date="2024-02" db="EMBL/GenBank/DDBJ databases">
        <authorList>
            <consortium name="ELIXIR-Norway"/>
            <consortium name="Elixir Norway"/>
        </authorList>
    </citation>
    <scope>NUCLEOTIDE SEQUENCE</scope>
</reference>
<name>A0ABP0UF81_9BRYO</name>
<feature type="non-terminal residue" evidence="2">
    <location>
        <position position="57"/>
    </location>
</feature>
<keyword evidence="3" id="KW-1185">Reference proteome</keyword>